<dbReference type="EMBL" id="BMJA01000001">
    <property type="protein sequence ID" value="GGA25016.1"/>
    <property type="molecule type" value="Genomic_DNA"/>
</dbReference>
<name>A0ABQ1FP95_9GAMM</name>
<gene>
    <name evidence="2" type="ORF">GCM10010981_11900</name>
</gene>
<evidence type="ECO:0000313" key="3">
    <source>
        <dbReference type="Proteomes" id="UP000620046"/>
    </source>
</evidence>
<proteinExistence type="predicted"/>
<dbReference type="InterPro" id="IPR051540">
    <property type="entry name" value="S-2-haloacid_dehalogenase"/>
</dbReference>
<dbReference type="NCBIfam" id="TIGR01549">
    <property type="entry name" value="HAD-SF-IA-v1"/>
    <property type="match status" value="1"/>
</dbReference>
<evidence type="ECO:0000256" key="1">
    <source>
        <dbReference type="ARBA" id="ARBA00022801"/>
    </source>
</evidence>
<dbReference type="NCBIfam" id="TIGR01509">
    <property type="entry name" value="HAD-SF-IA-v3"/>
    <property type="match status" value="1"/>
</dbReference>
<dbReference type="PRINTS" id="PR00413">
    <property type="entry name" value="HADHALOGNASE"/>
</dbReference>
<dbReference type="Gene3D" id="3.40.50.1000">
    <property type="entry name" value="HAD superfamily/HAD-like"/>
    <property type="match status" value="1"/>
</dbReference>
<keyword evidence="3" id="KW-1185">Reference proteome</keyword>
<dbReference type="SFLD" id="SFLDG01129">
    <property type="entry name" value="C1.5:_HAD__Beta-PGM__Phosphata"/>
    <property type="match status" value="1"/>
</dbReference>
<dbReference type="Gene3D" id="1.20.120.1600">
    <property type="match status" value="1"/>
</dbReference>
<accession>A0ABQ1FP95</accession>
<dbReference type="InterPro" id="IPR036412">
    <property type="entry name" value="HAD-like_sf"/>
</dbReference>
<dbReference type="RefSeq" id="WP_188793318.1">
    <property type="nucleotide sequence ID" value="NZ_BMJA01000001.1"/>
</dbReference>
<organism evidence="2 3">
    <name type="scientific">Dyella nitratireducens</name>
    <dbReference type="NCBI Taxonomy" id="1849580"/>
    <lineage>
        <taxon>Bacteria</taxon>
        <taxon>Pseudomonadati</taxon>
        <taxon>Pseudomonadota</taxon>
        <taxon>Gammaproteobacteria</taxon>
        <taxon>Lysobacterales</taxon>
        <taxon>Rhodanobacteraceae</taxon>
        <taxon>Dyella</taxon>
    </lineage>
</organism>
<protein>
    <submittedName>
        <fullName evidence="2">Hydrolase</fullName>
    </submittedName>
</protein>
<dbReference type="PANTHER" id="PTHR43316">
    <property type="entry name" value="HYDROLASE, HALOACID DELAHOGENASE-RELATED"/>
    <property type="match status" value="1"/>
</dbReference>
<dbReference type="SUPFAM" id="SSF56784">
    <property type="entry name" value="HAD-like"/>
    <property type="match status" value="1"/>
</dbReference>
<comment type="caution">
    <text evidence="2">The sequence shown here is derived from an EMBL/GenBank/DDBJ whole genome shotgun (WGS) entry which is preliminary data.</text>
</comment>
<dbReference type="PANTHER" id="PTHR43316:SF3">
    <property type="entry name" value="HALOACID DEHALOGENASE, TYPE II (AFU_ORTHOLOGUE AFUA_2G07750)-RELATED"/>
    <property type="match status" value="1"/>
</dbReference>
<reference evidence="3" key="1">
    <citation type="journal article" date="2019" name="Int. J. Syst. Evol. Microbiol.">
        <title>The Global Catalogue of Microorganisms (GCM) 10K type strain sequencing project: providing services to taxonomists for standard genome sequencing and annotation.</title>
        <authorList>
            <consortium name="The Broad Institute Genomics Platform"/>
            <consortium name="The Broad Institute Genome Sequencing Center for Infectious Disease"/>
            <person name="Wu L."/>
            <person name="Ma J."/>
        </authorList>
    </citation>
    <scope>NUCLEOTIDE SEQUENCE [LARGE SCALE GENOMIC DNA]</scope>
    <source>
        <strain evidence="3">CGMCC 1.15439</strain>
    </source>
</reference>
<dbReference type="Proteomes" id="UP000620046">
    <property type="component" value="Unassembled WGS sequence"/>
</dbReference>
<evidence type="ECO:0000313" key="2">
    <source>
        <dbReference type="EMBL" id="GGA25016.1"/>
    </source>
</evidence>
<sequence length="232" mass="25451">MQILAITIDLDDTLWPVMPALQQADRDLDDYLRLHYPQVAKTWPIPALRELRALVAAERIDLAHDFTAQRYITMQRAFDACGVSDAPLDAMFEVFAAARNAVTLYPDALPALERMRMALPMASLTNGNADLERIGLHLHFAHRISARDVGVAKPDARIFLAAAEKLGVAPENILHVGDDPELDVVGAREAGMRTAWINRAGHPWPGTLGVAPDLDLRDLAGLVAWLEAASKP</sequence>
<dbReference type="InterPro" id="IPR006439">
    <property type="entry name" value="HAD-SF_hydro_IA"/>
</dbReference>
<dbReference type="Pfam" id="PF00702">
    <property type="entry name" value="Hydrolase"/>
    <property type="match status" value="1"/>
</dbReference>
<dbReference type="GO" id="GO:0016787">
    <property type="term" value="F:hydrolase activity"/>
    <property type="evidence" value="ECO:0007669"/>
    <property type="project" value="UniProtKB-KW"/>
</dbReference>
<dbReference type="SFLD" id="SFLDS00003">
    <property type="entry name" value="Haloacid_Dehalogenase"/>
    <property type="match status" value="1"/>
</dbReference>
<dbReference type="InterPro" id="IPR023214">
    <property type="entry name" value="HAD_sf"/>
</dbReference>
<keyword evidence="1 2" id="KW-0378">Hydrolase</keyword>